<dbReference type="Pfam" id="PF00512">
    <property type="entry name" value="HisKA"/>
    <property type="match status" value="1"/>
</dbReference>
<feature type="domain" description="Histidine kinase" evidence="15">
    <location>
        <begin position="538"/>
        <end position="752"/>
    </location>
</feature>
<keyword evidence="10" id="KW-0067">ATP-binding</keyword>
<evidence type="ECO:0000259" key="15">
    <source>
        <dbReference type="PROSITE" id="PS50109"/>
    </source>
</evidence>
<dbReference type="InterPro" id="IPR036890">
    <property type="entry name" value="HATPase_C_sf"/>
</dbReference>
<dbReference type="CDD" id="cd00082">
    <property type="entry name" value="HisKA"/>
    <property type="match status" value="1"/>
</dbReference>
<dbReference type="Pfam" id="PF02518">
    <property type="entry name" value="HATPase_c"/>
    <property type="match status" value="1"/>
</dbReference>
<keyword evidence="7 14" id="KW-0812">Transmembrane</keyword>
<keyword evidence="11 14" id="KW-1133">Transmembrane helix</keyword>
<evidence type="ECO:0000256" key="11">
    <source>
        <dbReference type="ARBA" id="ARBA00022989"/>
    </source>
</evidence>
<organism evidence="16 17">
    <name type="scientific">Niallia alba</name>
    <dbReference type="NCBI Taxonomy" id="2729105"/>
    <lineage>
        <taxon>Bacteria</taxon>
        <taxon>Bacillati</taxon>
        <taxon>Bacillota</taxon>
        <taxon>Bacilli</taxon>
        <taxon>Bacillales</taxon>
        <taxon>Bacillaceae</taxon>
        <taxon>Niallia</taxon>
    </lineage>
</organism>
<keyword evidence="4" id="KW-1003">Cell membrane</keyword>
<feature type="transmembrane region" description="Helical" evidence="14">
    <location>
        <begin position="428"/>
        <end position="448"/>
    </location>
</feature>
<evidence type="ECO:0000313" key="16">
    <source>
        <dbReference type="EMBL" id="NMO77538.1"/>
    </source>
</evidence>
<dbReference type="PANTHER" id="PTHR45528">
    <property type="entry name" value="SENSOR HISTIDINE KINASE CPXA"/>
    <property type="match status" value="1"/>
</dbReference>
<dbReference type="AlphaFoldDB" id="A0A7Y0PM22"/>
<keyword evidence="9" id="KW-0418">Kinase</keyword>
<evidence type="ECO:0000256" key="9">
    <source>
        <dbReference type="ARBA" id="ARBA00022777"/>
    </source>
</evidence>
<accession>A0A7Y0PM22</accession>
<name>A0A7Y0PM22_9BACI</name>
<evidence type="ECO:0000256" key="13">
    <source>
        <dbReference type="ARBA" id="ARBA00023136"/>
    </source>
</evidence>
<proteinExistence type="predicted"/>
<keyword evidence="12" id="KW-0902">Two-component regulatory system</keyword>
<keyword evidence="6" id="KW-0808">Transferase</keyword>
<keyword evidence="5" id="KW-0597">Phosphoprotein</keyword>
<feature type="transmembrane region" description="Helical" evidence="14">
    <location>
        <begin position="329"/>
        <end position="346"/>
    </location>
</feature>
<evidence type="ECO:0000313" key="17">
    <source>
        <dbReference type="Proteomes" id="UP000588491"/>
    </source>
</evidence>
<protein>
    <recommendedName>
        <fullName evidence="3">histidine kinase</fullName>
        <ecNumber evidence="3">2.7.13.3</ecNumber>
    </recommendedName>
</protein>
<evidence type="ECO:0000256" key="12">
    <source>
        <dbReference type="ARBA" id="ARBA00023012"/>
    </source>
</evidence>
<dbReference type="InterPro" id="IPR003661">
    <property type="entry name" value="HisK_dim/P_dom"/>
</dbReference>
<feature type="transmembrane region" description="Helical" evidence="14">
    <location>
        <begin position="289"/>
        <end position="308"/>
    </location>
</feature>
<dbReference type="FunFam" id="1.10.287.130:FF:000008">
    <property type="entry name" value="Two-component sensor histidine kinase"/>
    <property type="match status" value="1"/>
</dbReference>
<dbReference type="SUPFAM" id="SSF47384">
    <property type="entry name" value="Homodimeric domain of signal transducing histidine kinase"/>
    <property type="match status" value="1"/>
</dbReference>
<dbReference type="GO" id="GO:0000155">
    <property type="term" value="F:phosphorelay sensor kinase activity"/>
    <property type="evidence" value="ECO:0007669"/>
    <property type="project" value="InterPro"/>
</dbReference>
<dbReference type="Gene3D" id="3.30.565.10">
    <property type="entry name" value="Histidine kinase-like ATPase, C-terminal domain"/>
    <property type="match status" value="1"/>
</dbReference>
<evidence type="ECO:0000256" key="4">
    <source>
        <dbReference type="ARBA" id="ARBA00022475"/>
    </source>
</evidence>
<dbReference type="InterPro" id="IPR003594">
    <property type="entry name" value="HATPase_dom"/>
</dbReference>
<dbReference type="RefSeq" id="WP_169188444.1">
    <property type="nucleotide sequence ID" value="NZ_JABBPK010000001.1"/>
</dbReference>
<evidence type="ECO:0000256" key="10">
    <source>
        <dbReference type="ARBA" id="ARBA00022840"/>
    </source>
</evidence>
<dbReference type="InterPro" id="IPR005467">
    <property type="entry name" value="His_kinase_dom"/>
</dbReference>
<gene>
    <name evidence="16" type="ORF">HHU08_11080</name>
</gene>
<dbReference type="InterPro" id="IPR036097">
    <property type="entry name" value="HisK_dim/P_sf"/>
</dbReference>
<dbReference type="EMBL" id="JABBPK010000001">
    <property type="protein sequence ID" value="NMO77538.1"/>
    <property type="molecule type" value="Genomic_DNA"/>
</dbReference>
<keyword evidence="13 14" id="KW-0472">Membrane</keyword>
<dbReference type="SMART" id="SM00388">
    <property type="entry name" value="HisKA"/>
    <property type="match status" value="1"/>
</dbReference>
<evidence type="ECO:0000256" key="7">
    <source>
        <dbReference type="ARBA" id="ARBA00022692"/>
    </source>
</evidence>
<evidence type="ECO:0000256" key="2">
    <source>
        <dbReference type="ARBA" id="ARBA00004651"/>
    </source>
</evidence>
<feature type="transmembrane region" description="Helical" evidence="14">
    <location>
        <begin position="454"/>
        <end position="471"/>
    </location>
</feature>
<dbReference type="GO" id="GO:0005524">
    <property type="term" value="F:ATP binding"/>
    <property type="evidence" value="ECO:0007669"/>
    <property type="project" value="UniProtKB-KW"/>
</dbReference>
<dbReference type="SUPFAM" id="SSF55874">
    <property type="entry name" value="ATPase domain of HSP90 chaperone/DNA topoisomerase II/histidine kinase"/>
    <property type="match status" value="1"/>
</dbReference>
<comment type="caution">
    <text evidence="16">The sequence shown here is derived from an EMBL/GenBank/DDBJ whole genome shotgun (WGS) entry which is preliminary data.</text>
</comment>
<dbReference type="InterPro" id="IPR050398">
    <property type="entry name" value="HssS/ArlS-like"/>
</dbReference>
<evidence type="ECO:0000256" key="1">
    <source>
        <dbReference type="ARBA" id="ARBA00000085"/>
    </source>
</evidence>
<dbReference type="SMART" id="SM00387">
    <property type="entry name" value="HATPase_c"/>
    <property type="match status" value="1"/>
</dbReference>
<reference evidence="16 17" key="1">
    <citation type="submission" date="2020-04" db="EMBL/GenBank/DDBJ databases">
        <title>Bacillus sp. UniB3 isolated from commercial digestive syrup.</title>
        <authorList>
            <person name="Thorat V."/>
            <person name="Kirdat K."/>
            <person name="Tiwarekar B."/>
            <person name="Yadav A."/>
        </authorList>
    </citation>
    <scope>NUCLEOTIDE SEQUENCE [LARGE SCALE GENOMIC DNA]</scope>
    <source>
        <strain evidence="16 17">UniB3</strain>
    </source>
</reference>
<sequence>MATKSRGKVLFLVWTLLITIGLSGITSLDIWFNRYLQTDYYKTAIFQNRMNYFIGLLSDYELYSVPLEEAKKNITVTQEEINDYRYYYGDLNEQIQNIKSQYEEQIQTAKETGSNEAEQLYIEERDKKISDITKNFQSDEYVEAKIEKEKLRQLDEYYQELQYGEYDYKDWADSFQYYFKNKKTGEIVTNLNPSTGETVESMLNQKNTKFLQDIHVDPKDEWEHQYISLDSPWYEFGSSDTVATEVSILNGIKKNIGSFEGQIAVPDNLNADSMLNKDEENYKIQQKQVIWFSVISIISLAVSCFFLLTRRSILKQWEWSFYKKVPIDIGVILLLISIIVAIIGLWGVYDQFEIQLYNEGESWKDVILFGCLAWLFISLSFVQISLLYKDKLKGQKLTWANTFINTCFKAMKRPFILLFSSRTPLTKLILCLVIVFGLGIGLLLTIMIPIIAPLYLVVLIIIGIPAINYLVKTTNSLNELVVYTNDIMSGQKVSDLAIKNSSELATLADNINTLKNGVIISQNAQAKSERLKTELITNVSHDLRTPLTSIINYTELLKNKNLSEEEKEGYVAIIDRKSQRLKVLIDDLFEVSKMVSGNVELKKEKVDLVQLLQQALGEYDENIRASTLDFRVTKQEPSIYAVVDGQKLWRVFDNLIGNILKYSLEHSRVYISIKLEKEQAILQFKNISKYELDDNLDELYERFKRGDTSRHTDGSGLGLAIAKSIIDLHEGMITIDTDGDLFKVTLALNVNDMQQN</sequence>
<comment type="catalytic activity">
    <reaction evidence="1">
        <text>ATP + protein L-histidine = ADP + protein N-phospho-L-histidine.</text>
        <dbReference type="EC" id="2.7.13.3"/>
    </reaction>
</comment>
<dbReference type="Gene3D" id="1.10.287.130">
    <property type="match status" value="1"/>
</dbReference>
<dbReference type="EC" id="2.7.13.3" evidence="3"/>
<evidence type="ECO:0000256" key="6">
    <source>
        <dbReference type="ARBA" id="ARBA00022679"/>
    </source>
</evidence>
<evidence type="ECO:0000256" key="8">
    <source>
        <dbReference type="ARBA" id="ARBA00022741"/>
    </source>
</evidence>
<feature type="transmembrane region" description="Helical" evidence="14">
    <location>
        <begin position="366"/>
        <end position="388"/>
    </location>
</feature>
<comment type="subcellular location">
    <subcellularLocation>
        <location evidence="2">Cell membrane</location>
        <topology evidence="2">Multi-pass membrane protein</topology>
    </subcellularLocation>
</comment>
<evidence type="ECO:0000256" key="5">
    <source>
        <dbReference type="ARBA" id="ARBA00022553"/>
    </source>
</evidence>
<dbReference type="Proteomes" id="UP000588491">
    <property type="component" value="Unassembled WGS sequence"/>
</dbReference>
<keyword evidence="8" id="KW-0547">Nucleotide-binding</keyword>
<dbReference type="PANTHER" id="PTHR45528:SF1">
    <property type="entry name" value="SENSOR HISTIDINE KINASE CPXA"/>
    <property type="match status" value="1"/>
</dbReference>
<dbReference type="GO" id="GO:0005886">
    <property type="term" value="C:plasma membrane"/>
    <property type="evidence" value="ECO:0007669"/>
    <property type="project" value="UniProtKB-SubCell"/>
</dbReference>
<dbReference type="PROSITE" id="PS50109">
    <property type="entry name" value="HIS_KIN"/>
    <property type="match status" value="1"/>
</dbReference>
<evidence type="ECO:0000256" key="3">
    <source>
        <dbReference type="ARBA" id="ARBA00012438"/>
    </source>
</evidence>
<evidence type="ECO:0000256" key="14">
    <source>
        <dbReference type="SAM" id="Phobius"/>
    </source>
</evidence>
<keyword evidence="17" id="KW-1185">Reference proteome</keyword>